<dbReference type="OrthoDB" id="297219at2759"/>
<evidence type="ECO:0000256" key="4">
    <source>
        <dbReference type="SAM" id="MobiDB-lite"/>
    </source>
</evidence>
<comment type="similarity">
    <text evidence="2">Belongs to the NRDE2 family.</text>
</comment>
<organism evidence="5 6">
    <name type="scientific">Drosophila lebanonensis</name>
    <name type="common">Fruit fly</name>
    <name type="synonym">Scaptodrosophila lebanonensis</name>
    <dbReference type="NCBI Taxonomy" id="7225"/>
    <lineage>
        <taxon>Eukaryota</taxon>
        <taxon>Metazoa</taxon>
        <taxon>Ecdysozoa</taxon>
        <taxon>Arthropoda</taxon>
        <taxon>Hexapoda</taxon>
        <taxon>Insecta</taxon>
        <taxon>Pterygota</taxon>
        <taxon>Neoptera</taxon>
        <taxon>Endopterygota</taxon>
        <taxon>Diptera</taxon>
        <taxon>Brachycera</taxon>
        <taxon>Muscomorpha</taxon>
        <taxon>Ephydroidea</taxon>
        <taxon>Drosophilidae</taxon>
        <taxon>Scaptodrosophila</taxon>
    </lineage>
</organism>
<dbReference type="InterPro" id="IPR013633">
    <property type="entry name" value="NRDE-2"/>
</dbReference>
<evidence type="ECO:0000256" key="3">
    <source>
        <dbReference type="ARBA" id="ARBA00023242"/>
    </source>
</evidence>
<name>A0A6J2TUI2_DROLE</name>
<dbReference type="Proteomes" id="UP000504634">
    <property type="component" value="Unplaced"/>
</dbReference>
<dbReference type="AlphaFoldDB" id="A0A6J2TUI2"/>
<comment type="subcellular location">
    <subcellularLocation>
        <location evidence="1">Nucleus</location>
    </subcellularLocation>
</comment>
<keyword evidence="3" id="KW-0539">Nucleus</keyword>
<reference evidence="6" key="1">
    <citation type="submission" date="2025-08" db="UniProtKB">
        <authorList>
            <consortium name="RefSeq"/>
        </authorList>
    </citation>
    <scope>IDENTIFICATION</scope>
    <source>
        <strain evidence="6">11010-0011.00</strain>
        <tissue evidence="6">Whole body</tissue>
    </source>
</reference>
<gene>
    <name evidence="6" type="primary">LOC115627135</name>
</gene>
<dbReference type="PANTHER" id="PTHR13471:SF0">
    <property type="entry name" value="NUCLEAR EXOSOME REGULATOR NRDE2"/>
    <property type="match status" value="1"/>
</dbReference>
<evidence type="ECO:0000256" key="1">
    <source>
        <dbReference type="ARBA" id="ARBA00004123"/>
    </source>
</evidence>
<evidence type="ECO:0000313" key="5">
    <source>
        <dbReference type="Proteomes" id="UP000504634"/>
    </source>
</evidence>
<dbReference type="GO" id="GO:0071013">
    <property type="term" value="C:catalytic step 2 spliceosome"/>
    <property type="evidence" value="ECO:0007669"/>
    <property type="project" value="TreeGrafter"/>
</dbReference>
<dbReference type="RefSeq" id="XP_030378567.1">
    <property type="nucleotide sequence ID" value="XM_030522707.1"/>
</dbReference>
<evidence type="ECO:0000313" key="6">
    <source>
        <dbReference type="RefSeq" id="XP_030378567.1"/>
    </source>
</evidence>
<sequence length="995" mass="115491">MSLFPAYDCKGQKTASAGSDKRKRDDSEDNDAGGDWQRNASYDVPNVQPRATPFPISAGNECLTYNISDSSSNDSNSDKIEDCPSSSSLYKLPELEFDSTDDFYVDKSKGIFNISDLPKLLRPRYKVILRRLNDPERKYRPDGAGRRRVFSWRRIFQPEQPLQNTEEETSRLRERIKKVREIVANEPHSLKLWVELYELLGRNPDKLNRLTLAEGQLHMLETALSHNASNEVLLHLYVETANVTYPASEVAIKIEKLLEKDPFAYTLWTSLIMTTQGTMARCNVPDVLYIYERSMRRMHLGLADQPSGSNQLIVDTDAVMLKLFHNCILFLRQSSNTGHVFALMKLAIELNVPGLNVNCLEATPNDERPLIEFEELVLTSGMPMPEIWTRIERLRQAFNFLPYPQSALSDDSQHITNLDPQRCIYNDDVCHYIYPLKSEHNKLHLLLLIVQLMKMPFIRTNCLAERLCARIEQIGDSDAIEMMLANLGDRPTYVFPLNRDDDFTNTMLSLAKEMSVSPTFMPHSIGNELYSQCISSLLLKCAEAFTKPDDEKSRRIFIILWFRFERMRIVLHKLNNKLGEQMLHDARLRIRQLLRHPHNRRLMRFYTELGMFEFELLDPDMTDECPFRIFENIIISQCDYDASFKDADLMHAYVVYAEMLFARNKREEALYVLTCLAMERHATINKDLAALQREYALEHNLKQLTEELNVIKALPPTMSLQDYFATNRFLLLVRARCLMLCMLGRRKEACEMIQSIIYSFPTKSNADEWNCFLREQLLETELIVLQLPLPTLGSISLVSSLNTSGRYLVSFLEQALSEFPRNLAFLQRWSTLGTLPWYKLRGRLIQTKAGILSLMFMILAARCRFLLAVEDNADDYQQSQNLKNVVRNRIRSMFETFLPTNTHRSKAESDQYEILRRNSLYWRCYLRCLSDKHTSFETSKQCLLVALDECPWDKALYMDGATYVPQELGHLQDVMVEKQIRLYAIPEELDVLRET</sequence>
<dbReference type="GO" id="GO:0031048">
    <property type="term" value="P:regulatory ncRNA-mediated heterochromatin formation"/>
    <property type="evidence" value="ECO:0007669"/>
    <property type="project" value="TreeGrafter"/>
</dbReference>
<dbReference type="PANTHER" id="PTHR13471">
    <property type="entry name" value="TETRATRICOPEPTIDE-LIKE HELICAL"/>
    <property type="match status" value="1"/>
</dbReference>
<dbReference type="GO" id="GO:1902369">
    <property type="term" value="P:negative regulation of RNA catabolic process"/>
    <property type="evidence" value="ECO:0007669"/>
    <property type="project" value="TreeGrafter"/>
</dbReference>
<keyword evidence="5" id="KW-1185">Reference proteome</keyword>
<proteinExistence type="inferred from homology"/>
<protein>
    <submittedName>
        <fullName evidence="6">Uncharacterized protein LOC115627135</fullName>
    </submittedName>
</protein>
<accession>A0A6J2TUI2</accession>
<dbReference type="GeneID" id="115627135"/>
<dbReference type="Pfam" id="PF08424">
    <property type="entry name" value="NRDE-2"/>
    <property type="match status" value="1"/>
</dbReference>
<evidence type="ECO:0000256" key="2">
    <source>
        <dbReference type="ARBA" id="ARBA00009265"/>
    </source>
</evidence>
<feature type="region of interest" description="Disordered" evidence="4">
    <location>
        <begin position="1"/>
        <end position="55"/>
    </location>
</feature>